<feature type="chain" id="PRO_5009128889" description="DUF2207 domain-containing protein" evidence="2">
    <location>
        <begin position="28"/>
        <end position="514"/>
    </location>
</feature>
<keyword evidence="1" id="KW-0812">Transmembrane</keyword>
<evidence type="ECO:0000313" key="6">
    <source>
        <dbReference type="Proteomes" id="UP000094622"/>
    </source>
</evidence>
<dbReference type="InterPro" id="IPR018702">
    <property type="entry name" value="DUF2207"/>
</dbReference>
<name>A0A1E3H3S5_9HYPH</name>
<evidence type="ECO:0000256" key="2">
    <source>
        <dbReference type="SAM" id="SignalP"/>
    </source>
</evidence>
<proteinExistence type="predicted"/>
<keyword evidence="1" id="KW-1133">Transmembrane helix</keyword>
<dbReference type="PATRIC" id="fig|1439726.3.peg.1813"/>
<dbReference type="Pfam" id="PF09972">
    <property type="entry name" value="DUF2207"/>
    <property type="match status" value="1"/>
</dbReference>
<feature type="domain" description="DUF2207" evidence="3">
    <location>
        <begin position="30"/>
        <end position="218"/>
    </location>
</feature>
<comment type="caution">
    <text evidence="5">The sequence shown here is derived from an EMBL/GenBank/DDBJ whole genome shotgun (WGS) entry which is preliminary data.</text>
</comment>
<feature type="transmembrane region" description="Helical" evidence="1">
    <location>
        <begin position="453"/>
        <end position="475"/>
    </location>
</feature>
<dbReference type="Proteomes" id="UP000094622">
    <property type="component" value="Unassembled WGS sequence"/>
</dbReference>
<dbReference type="EMBL" id="MCRJ01000034">
    <property type="protein sequence ID" value="ODN70944.1"/>
    <property type="molecule type" value="Genomic_DNA"/>
</dbReference>
<dbReference type="InterPro" id="IPR048389">
    <property type="entry name" value="YciQ-like_C"/>
</dbReference>
<dbReference type="Pfam" id="PF20990">
    <property type="entry name" value="DUF2207_C"/>
    <property type="match status" value="1"/>
</dbReference>
<keyword evidence="6" id="KW-1185">Reference proteome</keyword>
<feature type="domain" description="Predicted membrane protein YciQ-like C-terminal" evidence="4">
    <location>
        <begin position="275"/>
        <end position="435"/>
    </location>
</feature>
<organism evidence="5 6">
    <name type="scientific">Methylobrevis pamukkalensis</name>
    <dbReference type="NCBI Taxonomy" id="1439726"/>
    <lineage>
        <taxon>Bacteria</taxon>
        <taxon>Pseudomonadati</taxon>
        <taxon>Pseudomonadota</taxon>
        <taxon>Alphaproteobacteria</taxon>
        <taxon>Hyphomicrobiales</taxon>
        <taxon>Pleomorphomonadaceae</taxon>
        <taxon>Methylobrevis</taxon>
    </lineage>
</organism>
<evidence type="ECO:0000259" key="3">
    <source>
        <dbReference type="Pfam" id="PF09972"/>
    </source>
</evidence>
<evidence type="ECO:0008006" key="7">
    <source>
        <dbReference type="Google" id="ProtNLM"/>
    </source>
</evidence>
<keyword evidence="1" id="KW-0472">Membrane</keyword>
<dbReference type="RefSeq" id="WP_245293976.1">
    <property type="nucleotide sequence ID" value="NZ_MCRJ01000034.1"/>
</dbReference>
<feature type="signal peptide" evidence="2">
    <location>
        <begin position="1"/>
        <end position="27"/>
    </location>
</feature>
<feature type="transmembrane region" description="Helical" evidence="1">
    <location>
        <begin position="487"/>
        <end position="505"/>
    </location>
</feature>
<feature type="transmembrane region" description="Helical" evidence="1">
    <location>
        <begin position="393"/>
        <end position="413"/>
    </location>
</feature>
<reference evidence="5 6" key="1">
    <citation type="submission" date="2016-07" db="EMBL/GenBank/DDBJ databases">
        <title>Draft Genome Sequence of Methylobrevis pamukkalensis PK2.</title>
        <authorList>
            <person name="Vasilenko O.V."/>
            <person name="Doronina N.V."/>
            <person name="Shmareva M.N."/>
            <person name="Tarlachkov S.V."/>
            <person name="Mustakhimov I."/>
            <person name="Trotsenko Y.A."/>
        </authorList>
    </citation>
    <scope>NUCLEOTIDE SEQUENCE [LARGE SCALE GENOMIC DNA]</scope>
    <source>
        <strain evidence="5 6">PK2</strain>
    </source>
</reference>
<gene>
    <name evidence="5" type="ORF">A6302_01716</name>
</gene>
<evidence type="ECO:0000313" key="5">
    <source>
        <dbReference type="EMBL" id="ODN70944.1"/>
    </source>
</evidence>
<protein>
    <recommendedName>
        <fullName evidence="7">DUF2207 domain-containing protein</fullName>
    </recommendedName>
</protein>
<evidence type="ECO:0000259" key="4">
    <source>
        <dbReference type="Pfam" id="PF20990"/>
    </source>
</evidence>
<sequence>MIARPLARLAALIALLLALLMAAPVLADERIRSFSSTIEVQADGDLLVTERITVDAEGRNIRRGIFRDFPLTFVDDEGRRREVGFEVLDVERDGAAEPWSTNTSADGVRIYIGDRDRLLPRGTYAYRIRYETSRQIRRFADHDEVYWNVTGNDWAFPVDLATATVILPEGATPERWTAYTGRFGARGDAWRVEAQGREVTFRTTAPLGPGEGLTVVVAIPKGVIAPPSEAQEAGWFFLDNRNEILGALVVLVVFGYYLIAWSKVGRDPPAHLVIPRFHPPAGISPALANYIHELGFSGKGWTALSAAVVSLGVKGHLRLEDLGDKPVIVRVGDDRPASLPPGERAILTFLDAGGHARLRLDKANGPEIVRLASAFRNAIEAENRGRYFENNRLYAIIGIALSVLGLVGLLALGRWGAESVATLIPFVFFGFFAALMSRLVLTMVRGSGVASKVRLLVMIFVLGYMVVSGVGAFAVHALPMLTADPTLPLLTGALVGLNVLFFILLRAPTTTGAR</sequence>
<keyword evidence="2" id="KW-0732">Signal</keyword>
<accession>A0A1E3H3S5</accession>
<feature type="transmembrane region" description="Helical" evidence="1">
    <location>
        <begin position="419"/>
        <end position="441"/>
    </location>
</feature>
<feature type="transmembrane region" description="Helical" evidence="1">
    <location>
        <begin position="244"/>
        <end position="261"/>
    </location>
</feature>
<dbReference type="AlphaFoldDB" id="A0A1E3H3S5"/>
<evidence type="ECO:0000256" key="1">
    <source>
        <dbReference type="SAM" id="Phobius"/>
    </source>
</evidence>